<dbReference type="Proteomes" id="UP000251960">
    <property type="component" value="Chromosome 6"/>
</dbReference>
<name>A0A3L6E9B9_MAIZE</name>
<feature type="compositionally biased region" description="Basic and acidic residues" evidence="1">
    <location>
        <begin position="60"/>
        <end position="69"/>
    </location>
</feature>
<dbReference type="EMBL" id="NCVQ01000007">
    <property type="protein sequence ID" value="PWZ17516.1"/>
    <property type="molecule type" value="Genomic_DNA"/>
</dbReference>
<comment type="caution">
    <text evidence="2">The sequence shown here is derived from an EMBL/GenBank/DDBJ whole genome shotgun (WGS) entry which is preliminary data.</text>
</comment>
<evidence type="ECO:0000313" key="3">
    <source>
        <dbReference type="Proteomes" id="UP000251960"/>
    </source>
</evidence>
<feature type="region of interest" description="Disordered" evidence="1">
    <location>
        <begin position="1"/>
        <end position="74"/>
    </location>
</feature>
<accession>A0A3L6E9B9</accession>
<organism evidence="2 3">
    <name type="scientific">Zea mays</name>
    <name type="common">Maize</name>
    <dbReference type="NCBI Taxonomy" id="4577"/>
    <lineage>
        <taxon>Eukaryota</taxon>
        <taxon>Viridiplantae</taxon>
        <taxon>Streptophyta</taxon>
        <taxon>Embryophyta</taxon>
        <taxon>Tracheophyta</taxon>
        <taxon>Spermatophyta</taxon>
        <taxon>Magnoliopsida</taxon>
        <taxon>Liliopsida</taxon>
        <taxon>Poales</taxon>
        <taxon>Poaceae</taxon>
        <taxon>PACMAD clade</taxon>
        <taxon>Panicoideae</taxon>
        <taxon>Andropogonodae</taxon>
        <taxon>Andropogoneae</taxon>
        <taxon>Tripsacinae</taxon>
        <taxon>Zea</taxon>
    </lineage>
</organism>
<gene>
    <name evidence="2" type="ORF">Zm00014a_035233</name>
</gene>
<sequence length="102" mass="11180">MVRIPRDYHLPPPSRAPSATIRASYSRALLRRRGSRTLESRQQIPQSSSSDRNRGGLRGRYYDEGEGERSGAAAPFIIIGRAPGGNGCRADEIEERAGGCRP</sequence>
<proteinExistence type="predicted"/>
<reference evidence="2 3" key="1">
    <citation type="journal article" date="2018" name="Nat. Genet.">
        <title>Extensive intraspecific gene order and gene structural variations between Mo17 and other maize genomes.</title>
        <authorList>
            <person name="Sun S."/>
            <person name="Zhou Y."/>
            <person name="Chen J."/>
            <person name="Shi J."/>
            <person name="Zhao H."/>
            <person name="Zhao H."/>
            <person name="Song W."/>
            <person name="Zhang M."/>
            <person name="Cui Y."/>
            <person name="Dong X."/>
            <person name="Liu H."/>
            <person name="Ma X."/>
            <person name="Jiao Y."/>
            <person name="Wang B."/>
            <person name="Wei X."/>
            <person name="Stein J.C."/>
            <person name="Glaubitz J.C."/>
            <person name="Lu F."/>
            <person name="Yu G."/>
            <person name="Liang C."/>
            <person name="Fengler K."/>
            <person name="Li B."/>
            <person name="Rafalski A."/>
            <person name="Schnable P.S."/>
            <person name="Ware D.H."/>
            <person name="Buckler E.S."/>
            <person name="Lai J."/>
        </authorList>
    </citation>
    <scope>NUCLEOTIDE SEQUENCE [LARGE SCALE GENOMIC DNA]</scope>
    <source>
        <strain evidence="3">cv. Missouri 17</strain>
        <tissue evidence="2">Seedling</tissue>
    </source>
</reference>
<feature type="compositionally biased region" description="Polar residues" evidence="1">
    <location>
        <begin position="40"/>
        <end position="50"/>
    </location>
</feature>
<protein>
    <submittedName>
        <fullName evidence="2">Uncharacterized protein</fullName>
    </submittedName>
</protein>
<evidence type="ECO:0000313" key="2">
    <source>
        <dbReference type="EMBL" id="PWZ17516.1"/>
    </source>
</evidence>
<evidence type="ECO:0000256" key="1">
    <source>
        <dbReference type="SAM" id="MobiDB-lite"/>
    </source>
</evidence>
<dbReference type="AlphaFoldDB" id="A0A3L6E9B9"/>